<dbReference type="SUPFAM" id="SSF48371">
    <property type="entry name" value="ARM repeat"/>
    <property type="match status" value="1"/>
</dbReference>
<evidence type="ECO:0000313" key="2">
    <source>
        <dbReference type="Proteomes" id="UP001380290"/>
    </source>
</evidence>
<keyword evidence="1" id="KW-0456">Lyase</keyword>
<keyword evidence="2" id="KW-1185">Reference proteome</keyword>
<dbReference type="Proteomes" id="UP001380290">
    <property type="component" value="Unassembled WGS sequence"/>
</dbReference>
<comment type="caution">
    <text evidence="1">The sequence shown here is derived from an EMBL/GenBank/DDBJ whole genome shotgun (WGS) entry which is preliminary data.</text>
</comment>
<dbReference type="EMBL" id="JBBHLC010000003">
    <property type="protein sequence ID" value="MEJ5861997.1"/>
    <property type="molecule type" value="Genomic_DNA"/>
</dbReference>
<sequence>MAPTGSWLDWLKAKQTPAASWADQRRNEALELIASTAQSGSWAQLSRHHNGFVREVAVRELACTPSPEALVELIERLNDWVPQVRELAAAGIKAYLNSPGAPALLCALDPLMALAARQRADHGPTLAKVRAVLQGADVRDMVYACFQVRHGKAACYLFALLLEVVEPPGPLLRDGLAHRELNVRLAAIAACEANAGAEAVALLEAALPRSIARVRVRLLRALVPLLEDPKAVLQAALLDASPAVRSFARWEAPRHGVDAHAVLAAQLAQPMPSLKKHWLGLLGLAGEIGGELPEAWRSAALLAGYPSVRLAAVHLQDDASAGTLLGLLEDDADKVFDAVIARLAKLPWAALNAPVSASLDTHWQRLPEQRRRQVLGLMSPWQQAAYLVKRMQAEPVLEDFWLQEITRWCNRQYRIVDPVTPVAEREALEQTLKGLAASGLIEGGCVARVVK</sequence>
<gene>
    <name evidence="1" type="ORF">V7S98_02030</name>
</gene>
<protein>
    <submittedName>
        <fullName evidence="1">PBS lyase</fullName>
    </submittedName>
</protein>
<dbReference type="InterPro" id="IPR016024">
    <property type="entry name" value="ARM-type_fold"/>
</dbReference>
<organism evidence="1 2">
    <name type="scientific">Pseudomonas farsensis</name>
    <dbReference type="NCBI Taxonomy" id="2745492"/>
    <lineage>
        <taxon>Bacteria</taxon>
        <taxon>Pseudomonadati</taxon>
        <taxon>Pseudomonadota</taxon>
        <taxon>Gammaproteobacteria</taxon>
        <taxon>Pseudomonadales</taxon>
        <taxon>Pseudomonadaceae</taxon>
        <taxon>Pseudomonas</taxon>
    </lineage>
</organism>
<evidence type="ECO:0000313" key="1">
    <source>
        <dbReference type="EMBL" id="MEJ5861997.1"/>
    </source>
</evidence>
<dbReference type="GO" id="GO:0016829">
    <property type="term" value="F:lyase activity"/>
    <property type="evidence" value="ECO:0007669"/>
    <property type="project" value="UniProtKB-KW"/>
</dbReference>
<dbReference type="RefSeq" id="WP_339598100.1">
    <property type="nucleotide sequence ID" value="NZ_JBBHLC010000003.1"/>
</dbReference>
<reference evidence="1 2" key="1">
    <citation type="submission" date="2024-02" db="EMBL/GenBank/DDBJ databases">
        <title>Identification of pathogenicity and growth-promoting function of Pseudomonas putida variant.</title>
        <authorList>
            <person name="Sun J."/>
        </authorList>
    </citation>
    <scope>NUCLEOTIDE SEQUENCE [LARGE SCALE GENOMIC DNA]</scope>
    <source>
        <strain evidence="1 2">A03</strain>
    </source>
</reference>
<accession>A0ABU8QMV9</accession>
<name>A0ABU8QMV9_9PSED</name>
<proteinExistence type="predicted"/>